<organism evidence="2 3">
    <name type="scientific">Sphingomonas colocasiae</name>
    <dbReference type="NCBI Taxonomy" id="1848973"/>
    <lineage>
        <taxon>Bacteria</taxon>
        <taxon>Pseudomonadati</taxon>
        <taxon>Pseudomonadota</taxon>
        <taxon>Alphaproteobacteria</taxon>
        <taxon>Sphingomonadales</taxon>
        <taxon>Sphingomonadaceae</taxon>
        <taxon>Sphingomonas</taxon>
    </lineage>
</organism>
<dbReference type="RefSeq" id="WP_222993432.1">
    <property type="nucleotide sequence ID" value="NZ_JAINVV010000014.1"/>
</dbReference>
<comment type="caution">
    <text evidence="2">The sequence shown here is derived from an EMBL/GenBank/DDBJ whole genome shotgun (WGS) entry which is preliminary data.</text>
</comment>
<proteinExistence type="predicted"/>
<dbReference type="InterPro" id="IPR005021">
    <property type="entry name" value="Terminase_largesu-like"/>
</dbReference>
<dbReference type="InterPro" id="IPR046462">
    <property type="entry name" value="TerL_nuclease"/>
</dbReference>
<evidence type="ECO:0000313" key="2">
    <source>
        <dbReference type="EMBL" id="MBY8826111.1"/>
    </source>
</evidence>
<gene>
    <name evidence="2" type="ORF">K7G82_27670</name>
</gene>
<keyword evidence="3" id="KW-1185">Reference proteome</keyword>
<protein>
    <submittedName>
        <fullName evidence="2">Terminase large subunit</fullName>
    </submittedName>
</protein>
<sequence>MNPWSTACLDWEQRLTEGTSLVPTLPLFKEEAARALRVFKRLRIPDVIGKPRMADACGPWFFPIVEALLGSYDPETNRRMIQELFLLIPKGNSKSSTGGALMLTATIVNRRPEAEFNIIAPTIQVANIAFKQAMNTILSDPELEKLFQIQRHVRTITHRTLGTQLQIKAADTDVVTGGKPVGTLIDETHVFAKKANAADIFVELRGALAKRPDGFLIQTTTQSKDPPSGVFKTELANARDVRDGKIDLPLLPILYEFPEKVLEGHLWKERRYWPMVNPNLGRSVDEPFLERELRKAERDGAEQLLLIASQHFNVEIGLRLRSDGWRGADYWEGAADRELSLDQLLARCEVVVAGVDGGGLDDLFALCIAGRERDTNKWLYWVRAWVQPEVIGLRPEIAELLRDFVDDGDLIECKHVEQDIEEIAAIIERVNDMGLFPDKAAIGLDPQGVGVLVDALDGIGITEEQRVAIGQGYRLSSAVWSLERKLKDKVAVHGGQPLAAWCVGNAKAEQRGNAVVIDKQVAGKAKIDPLIAIFNATKLLERNPEAAGIIDGELMIL</sequence>
<dbReference type="Proteomes" id="UP000706039">
    <property type="component" value="Unassembled WGS sequence"/>
</dbReference>
<dbReference type="InterPro" id="IPR027417">
    <property type="entry name" value="P-loop_NTPase"/>
</dbReference>
<accession>A0ABS7PY91</accession>
<dbReference type="PANTHER" id="PTHR41287:SF1">
    <property type="entry name" value="PROTEIN YMFN"/>
    <property type="match status" value="1"/>
</dbReference>
<dbReference type="PANTHER" id="PTHR41287">
    <property type="match status" value="1"/>
</dbReference>
<name>A0ABS7PY91_9SPHN</name>
<dbReference type="EMBL" id="JAINVV010000014">
    <property type="protein sequence ID" value="MBY8826111.1"/>
    <property type="molecule type" value="Genomic_DNA"/>
</dbReference>
<dbReference type="Gene3D" id="3.40.50.300">
    <property type="entry name" value="P-loop containing nucleotide triphosphate hydrolases"/>
    <property type="match status" value="1"/>
</dbReference>
<reference evidence="2 3" key="1">
    <citation type="submission" date="2021-08" db="EMBL/GenBank/DDBJ databases">
        <authorList>
            <person name="Tuo L."/>
        </authorList>
    </citation>
    <scope>NUCLEOTIDE SEQUENCE [LARGE SCALE GENOMIC DNA]</scope>
    <source>
        <strain evidence="2 3">JCM 31229</strain>
    </source>
</reference>
<evidence type="ECO:0000259" key="1">
    <source>
        <dbReference type="Pfam" id="PF20441"/>
    </source>
</evidence>
<evidence type="ECO:0000313" key="3">
    <source>
        <dbReference type="Proteomes" id="UP000706039"/>
    </source>
</evidence>
<dbReference type="Pfam" id="PF20441">
    <property type="entry name" value="TerL_nuclease"/>
    <property type="match status" value="1"/>
</dbReference>
<feature type="domain" description="Terminase large subunit-like endonuclease" evidence="1">
    <location>
        <begin position="270"/>
        <end position="537"/>
    </location>
</feature>